<dbReference type="Proteomes" id="UP001172386">
    <property type="component" value="Unassembled WGS sequence"/>
</dbReference>
<name>A0ACC3A2F0_9EURO</name>
<evidence type="ECO:0000313" key="2">
    <source>
        <dbReference type="Proteomes" id="UP001172386"/>
    </source>
</evidence>
<reference evidence="1" key="1">
    <citation type="submission" date="2022-10" db="EMBL/GenBank/DDBJ databases">
        <title>Culturing micro-colonial fungi from biological soil crusts in the Mojave desert and describing Neophaeococcomyces mojavensis, and introducing the new genera and species Taxawa tesnikishii.</title>
        <authorList>
            <person name="Kurbessoian T."/>
            <person name="Stajich J.E."/>
        </authorList>
    </citation>
    <scope>NUCLEOTIDE SEQUENCE</scope>
    <source>
        <strain evidence="1">JES_112</strain>
    </source>
</reference>
<keyword evidence="2" id="KW-1185">Reference proteome</keyword>
<protein>
    <submittedName>
        <fullName evidence="1">Uncharacterized protein</fullName>
    </submittedName>
</protein>
<sequence>MALTVGSMPSSMSMPQTVAQVTKDAQDYEFNALVPLKYWLRTAAALVKQAEVYMREGDDEMTYFLLFRHAHLVLTNLATHPEWRRQAAEAKALERKVAQNLKILDLLKPRINHRHEEYAKAAQARQRGREEDAEKRKSLQSSFSQEQERVHGANTPQQLKGQENADLAARLAGQEFSKRGPSRQSYPTASSQQPSQDDLASRMQAIRNRVELPNVMSFTDAGSQAQERLVHTGYSYPSVPVTHKAQLRPQDTPQRPPLQTNPARPPVLPPKPIQSQSTSSGGHSRPNKLSAPAVPSKTEAEPAYSFAPGAYLENGTPLRTVFLPPTLRTTFLRLAYQNTLKNLETCGFLAGTLRANALFVSALIVPAQTATSDTCEMTDESDLFDYVDQHELMILGWIHTHPTQTCFMSSRDLHTHSGYQMMLAESIAIVCAPSKGDTSHGGDWGVYRLTDPPGKMAILQCDKPGIFHPHDVDNIYTDAMRPGHVMEISGMDFEIVDLRHSE</sequence>
<gene>
    <name evidence="1" type="ORF">H2198_006601</name>
</gene>
<proteinExistence type="predicted"/>
<organism evidence="1 2">
    <name type="scientific">Neophaeococcomyces mojaviensis</name>
    <dbReference type="NCBI Taxonomy" id="3383035"/>
    <lineage>
        <taxon>Eukaryota</taxon>
        <taxon>Fungi</taxon>
        <taxon>Dikarya</taxon>
        <taxon>Ascomycota</taxon>
        <taxon>Pezizomycotina</taxon>
        <taxon>Eurotiomycetes</taxon>
        <taxon>Chaetothyriomycetidae</taxon>
        <taxon>Chaetothyriales</taxon>
        <taxon>Chaetothyriales incertae sedis</taxon>
        <taxon>Neophaeococcomyces</taxon>
    </lineage>
</organism>
<dbReference type="EMBL" id="JAPDRQ010000124">
    <property type="protein sequence ID" value="KAJ9654304.1"/>
    <property type="molecule type" value="Genomic_DNA"/>
</dbReference>
<accession>A0ACC3A2F0</accession>
<evidence type="ECO:0000313" key="1">
    <source>
        <dbReference type="EMBL" id="KAJ9654304.1"/>
    </source>
</evidence>
<comment type="caution">
    <text evidence="1">The sequence shown here is derived from an EMBL/GenBank/DDBJ whole genome shotgun (WGS) entry which is preliminary data.</text>
</comment>